<dbReference type="InterPro" id="IPR041581">
    <property type="entry name" value="Glyoxalase_6"/>
</dbReference>
<dbReference type="Proteomes" id="UP000321533">
    <property type="component" value="Chromosome"/>
</dbReference>
<dbReference type="RefSeq" id="WP_147190848.1">
    <property type="nucleotide sequence ID" value="NZ_CP042435.1"/>
</dbReference>
<dbReference type="SUPFAM" id="SSF54593">
    <property type="entry name" value="Glyoxalase/Bleomycin resistance protein/Dihydroxybiphenyl dioxygenase"/>
    <property type="match status" value="1"/>
</dbReference>
<dbReference type="PANTHER" id="PTHR34109:SF1">
    <property type="entry name" value="VOC DOMAIN-CONTAINING PROTEIN"/>
    <property type="match status" value="1"/>
</dbReference>
<evidence type="ECO:0000313" key="2">
    <source>
        <dbReference type="EMBL" id="QEC68631.1"/>
    </source>
</evidence>
<organism evidence="2 3">
    <name type="scientific">Panacibacter ginsenosidivorans</name>
    <dbReference type="NCBI Taxonomy" id="1813871"/>
    <lineage>
        <taxon>Bacteria</taxon>
        <taxon>Pseudomonadati</taxon>
        <taxon>Bacteroidota</taxon>
        <taxon>Chitinophagia</taxon>
        <taxon>Chitinophagales</taxon>
        <taxon>Chitinophagaceae</taxon>
        <taxon>Panacibacter</taxon>
    </lineage>
</organism>
<dbReference type="PANTHER" id="PTHR34109">
    <property type="entry name" value="BNAUNNG04460D PROTEIN-RELATED"/>
    <property type="match status" value="1"/>
</dbReference>
<dbReference type="Gene3D" id="3.10.180.10">
    <property type="entry name" value="2,3-Dihydroxybiphenyl 1,2-Dioxygenase, domain 1"/>
    <property type="match status" value="1"/>
</dbReference>
<name>A0A5B8VCG1_9BACT</name>
<reference evidence="2 3" key="1">
    <citation type="journal article" date="2016" name="Int. J. Syst. Evol. Microbiol.">
        <title>Panacibacter ginsenosidivorans gen. nov., sp. nov., with ginsenoside converting activity isolated from soil of a ginseng field.</title>
        <authorList>
            <person name="Siddiqi M.Z."/>
            <person name="Muhammad Shafi S."/>
            <person name="Choi K.D."/>
            <person name="Im W.T."/>
        </authorList>
    </citation>
    <scope>NUCLEOTIDE SEQUENCE [LARGE SCALE GENOMIC DNA]</scope>
    <source>
        <strain evidence="2 3">Gsoil1550</strain>
    </source>
</reference>
<evidence type="ECO:0000259" key="1">
    <source>
        <dbReference type="PROSITE" id="PS51819"/>
    </source>
</evidence>
<dbReference type="EMBL" id="CP042435">
    <property type="protein sequence ID" value="QEC68631.1"/>
    <property type="molecule type" value="Genomic_DNA"/>
</dbReference>
<feature type="domain" description="VOC" evidence="1">
    <location>
        <begin position="6"/>
        <end position="126"/>
    </location>
</feature>
<dbReference type="AlphaFoldDB" id="A0A5B8VCG1"/>
<gene>
    <name evidence="2" type="ORF">FRZ67_15435</name>
</gene>
<dbReference type="PROSITE" id="PS51819">
    <property type="entry name" value="VOC"/>
    <property type="match status" value="1"/>
</dbReference>
<sequence length="128" mass="13894">MQDKAIPTSIAPWISVKGSAKAIAFYKTAFGAIETYHLEDPGGGIVSKLSADGADFWISIEPGDDAAQPHDEERIRMILTVTNPDAVFAKAIAAGATEVFPVGEEYGWRLGRLVDPYGHHWEIGRPLE</sequence>
<dbReference type="OrthoDB" id="9795306at2"/>
<dbReference type="InterPro" id="IPR037523">
    <property type="entry name" value="VOC_core"/>
</dbReference>
<evidence type="ECO:0000313" key="3">
    <source>
        <dbReference type="Proteomes" id="UP000321533"/>
    </source>
</evidence>
<accession>A0A5B8VCG1</accession>
<dbReference type="InterPro" id="IPR029068">
    <property type="entry name" value="Glyas_Bleomycin-R_OHBP_Dase"/>
</dbReference>
<protein>
    <submittedName>
        <fullName evidence="2">VOC family protein</fullName>
    </submittedName>
</protein>
<dbReference type="KEGG" id="pgin:FRZ67_15435"/>
<dbReference type="Pfam" id="PF18029">
    <property type="entry name" value="Glyoxalase_6"/>
    <property type="match status" value="1"/>
</dbReference>
<proteinExistence type="predicted"/>
<keyword evidence="3" id="KW-1185">Reference proteome</keyword>